<evidence type="ECO:0000259" key="1">
    <source>
        <dbReference type="Pfam" id="PF09820"/>
    </source>
</evidence>
<sequence length="72" mass="8106">METPKKLPIGIQGFEKLRQGGYVYVDKTEQVHSPDHGGRCLKWTDLSLLQPIHPKFDRLLAASLPNPTYSST</sequence>
<organism evidence="3">
    <name type="scientific">Candidatus Kentrum sp. FM</name>
    <dbReference type="NCBI Taxonomy" id="2126340"/>
    <lineage>
        <taxon>Bacteria</taxon>
        <taxon>Pseudomonadati</taxon>
        <taxon>Pseudomonadota</taxon>
        <taxon>Gammaproteobacteria</taxon>
        <taxon>Candidatus Kentrum</taxon>
    </lineage>
</organism>
<dbReference type="InterPro" id="IPR018631">
    <property type="entry name" value="AAA-ATPase-like_dom"/>
</dbReference>
<protein>
    <submittedName>
        <fullName evidence="3">Predicted AAA-ATPase</fullName>
    </submittedName>
</protein>
<dbReference type="EMBL" id="CAADFA010000246">
    <property type="protein sequence ID" value="VFJ59434.1"/>
    <property type="molecule type" value="Genomic_DNA"/>
</dbReference>
<feature type="domain" description="AAA-ATPase-like" evidence="1">
    <location>
        <begin position="8"/>
        <end position="32"/>
    </location>
</feature>
<name>A0A450T187_9GAMM</name>
<dbReference type="Pfam" id="PF09820">
    <property type="entry name" value="AAA-ATPase_like"/>
    <property type="match status" value="1"/>
</dbReference>
<dbReference type="EMBL" id="CAADFL010000241">
    <property type="protein sequence ID" value="VFK12421.1"/>
    <property type="molecule type" value="Genomic_DNA"/>
</dbReference>
<evidence type="ECO:0000313" key="4">
    <source>
        <dbReference type="EMBL" id="VFK12421.1"/>
    </source>
</evidence>
<dbReference type="EMBL" id="CAADEZ010000257">
    <property type="protein sequence ID" value="VFJ60180.1"/>
    <property type="molecule type" value="Genomic_DNA"/>
</dbReference>
<gene>
    <name evidence="3" type="ORF">BECKFM1743A_GA0114220_102577</name>
    <name evidence="4" type="ORF">BECKFM1743B_GA0114221_102417</name>
    <name evidence="2" type="ORF">BECKFM1743C_GA0114222_102462</name>
</gene>
<reference evidence="3" key="1">
    <citation type="submission" date="2019-02" db="EMBL/GenBank/DDBJ databases">
        <authorList>
            <person name="Gruber-Vodicka R. H."/>
            <person name="Seah K. B. B."/>
        </authorList>
    </citation>
    <scope>NUCLEOTIDE SEQUENCE</scope>
    <source>
        <strain evidence="3">BECK_BZ163</strain>
        <strain evidence="4">BECK_BZ164</strain>
        <strain evidence="2">BECK_BZ165</strain>
    </source>
</reference>
<dbReference type="AlphaFoldDB" id="A0A450T187"/>
<evidence type="ECO:0000313" key="2">
    <source>
        <dbReference type="EMBL" id="VFJ59434.1"/>
    </source>
</evidence>
<proteinExistence type="predicted"/>
<evidence type="ECO:0000313" key="3">
    <source>
        <dbReference type="EMBL" id="VFJ60180.1"/>
    </source>
</evidence>
<accession>A0A450T187</accession>